<dbReference type="RefSeq" id="WP_171224510.1">
    <property type="nucleotide sequence ID" value="NZ_CP053085.1"/>
</dbReference>
<dbReference type="InterPro" id="IPR026265">
    <property type="entry name" value="LptC"/>
</dbReference>
<dbReference type="NCBIfam" id="TIGR04409">
    <property type="entry name" value="LptC_YrbK"/>
    <property type="match status" value="1"/>
</dbReference>
<dbReference type="AlphaFoldDB" id="A0A6M4IS33"/>
<keyword evidence="3" id="KW-1185">Reference proteome</keyword>
<dbReference type="GO" id="GO:0005886">
    <property type="term" value="C:plasma membrane"/>
    <property type="evidence" value="ECO:0007669"/>
    <property type="project" value="InterPro"/>
</dbReference>
<dbReference type="Proteomes" id="UP000500938">
    <property type="component" value="Chromosome"/>
</dbReference>
<dbReference type="InterPro" id="IPR010664">
    <property type="entry name" value="LipoPS_assembly_LptC-rel"/>
</dbReference>
<evidence type="ECO:0000313" key="3">
    <source>
        <dbReference type="Proteomes" id="UP000500938"/>
    </source>
</evidence>
<evidence type="ECO:0000313" key="2">
    <source>
        <dbReference type="EMBL" id="QJR35081.1"/>
    </source>
</evidence>
<protein>
    <submittedName>
        <fullName evidence="2">LPS export ABC transporter periplasmic protein LptC</fullName>
    </submittedName>
</protein>
<feature type="signal peptide" evidence="1">
    <location>
        <begin position="1"/>
        <end position="20"/>
    </location>
</feature>
<sequence length="188" mass="20597">MKWRTVAALGLSALVLSAAACPNAKGKTQVKTKATKSAIPDSADQIIFGFRTFLTDQGISKGVLLADTALSYDDATRMELRRVNVTFYTSVGIRDGVLTAKAGTYNLRLSRLDARGDVVVVRDDGKRLSSQQLVYDQVRNQIFTDSTFVLNEPSRTFTGLGFESDPQLTKFRCLRNCKGLAPVKIPTK</sequence>
<accession>A0A6M4IS33</accession>
<keyword evidence="1" id="KW-0732">Signal</keyword>
<feature type="chain" id="PRO_5027041787" evidence="1">
    <location>
        <begin position="21"/>
        <end position="188"/>
    </location>
</feature>
<organism evidence="2 3">
    <name type="scientific">Gemmatimonas groenlandica</name>
    <dbReference type="NCBI Taxonomy" id="2732249"/>
    <lineage>
        <taxon>Bacteria</taxon>
        <taxon>Pseudomonadati</taxon>
        <taxon>Gemmatimonadota</taxon>
        <taxon>Gemmatimonadia</taxon>
        <taxon>Gemmatimonadales</taxon>
        <taxon>Gemmatimonadaceae</taxon>
        <taxon>Gemmatimonas</taxon>
    </lineage>
</organism>
<gene>
    <name evidence="2" type="primary">lptC</name>
    <name evidence="2" type="ORF">HKW67_05940</name>
</gene>
<dbReference type="PROSITE" id="PS51257">
    <property type="entry name" value="PROKAR_LIPOPROTEIN"/>
    <property type="match status" value="1"/>
</dbReference>
<reference evidence="2 3" key="1">
    <citation type="submission" date="2020-05" db="EMBL/GenBank/DDBJ databases">
        <title>Complete genome sequence of Gemmatimonas greenlandica TET16.</title>
        <authorList>
            <person name="Zeng Y."/>
        </authorList>
    </citation>
    <scope>NUCLEOTIDE SEQUENCE [LARGE SCALE GENOMIC DNA]</scope>
    <source>
        <strain evidence="2 3">TET16</strain>
    </source>
</reference>
<evidence type="ECO:0000256" key="1">
    <source>
        <dbReference type="SAM" id="SignalP"/>
    </source>
</evidence>
<dbReference type="Pfam" id="PF06835">
    <property type="entry name" value="LptC"/>
    <property type="match status" value="1"/>
</dbReference>
<name>A0A6M4IS33_9BACT</name>
<dbReference type="EMBL" id="CP053085">
    <property type="protein sequence ID" value="QJR35081.1"/>
    <property type="molecule type" value="Genomic_DNA"/>
</dbReference>
<dbReference type="KEGG" id="ggr:HKW67_05940"/>
<proteinExistence type="predicted"/>
<dbReference type="GO" id="GO:0015221">
    <property type="term" value="F:lipopolysaccharide transmembrane transporter activity"/>
    <property type="evidence" value="ECO:0007669"/>
    <property type="project" value="InterPro"/>
</dbReference>
<dbReference type="Gene3D" id="2.60.450.10">
    <property type="entry name" value="Lipopolysaccharide (LPS) transport protein A like domain"/>
    <property type="match status" value="1"/>
</dbReference>